<evidence type="ECO:0000256" key="4">
    <source>
        <dbReference type="ARBA" id="ARBA00023136"/>
    </source>
</evidence>
<evidence type="ECO:0000256" key="2">
    <source>
        <dbReference type="ARBA" id="ARBA00022692"/>
    </source>
</evidence>
<dbReference type="PANTHER" id="PTHR30168">
    <property type="entry name" value="PUTATIVE MEMBRANE PROTEIN YPFJ"/>
    <property type="match status" value="1"/>
</dbReference>
<dbReference type="InterPro" id="IPR007343">
    <property type="entry name" value="Uncharacterised_pept_Zn_put"/>
</dbReference>
<dbReference type="EMBL" id="BMQJ01000001">
    <property type="protein sequence ID" value="GGP79250.1"/>
    <property type="molecule type" value="Genomic_DNA"/>
</dbReference>
<evidence type="ECO:0000256" key="3">
    <source>
        <dbReference type="ARBA" id="ARBA00022989"/>
    </source>
</evidence>
<protein>
    <recommendedName>
        <fullName evidence="7">Metalloprotease-like protein</fullName>
    </recommendedName>
</protein>
<evidence type="ECO:0000313" key="6">
    <source>
        <dbReference type="Proteomes" id="UP000611554"/>
    </source>
</evidence>
<dbReference type="PANTHER" id="PTHR30168:SF0">
    <property type="entry name" value="INNER MEMBRANE PROTEIN"/>
    <property type="match status" value="1"/>
</dbReference>
<name>A0ABQ2QHE0_9ACTN</name>
<reference evidence="6" key="1">
    <citation type="journal article" date="2019" name="Int. J. Syst. Evol. Microbiol.">
        <title>The Global Catalogue of Microorganisms (GCM) 10K type strain sequencing project: providing services to taxonomists for standard genome sequencing and annotation.</title>
        <authorList>
            <consortium name="The Broad Institute Genomics Platform"/>
            <consortium name="The Broad Institute Genome Sequencing Center for Infectious Disease"/>
            <person name="Wu L."/>
            <person name="Ma J."/>
        </authorList>
    </citation>
    <scope>NUCLEOTIDE SEQUENCE [LARGE SCALE GENOMIC DNA]</scope>
    <source>
        <strain evidence="6">JCM 3115</strain>
    </source>
</reference>
<evidence type="ECO:0008006" key="7">
    <source>
        <dbReference type="Google" id="ProtNLM"/>
    </source>
</evidence>
<keyword evidence="2" id="KW-0812">Transmembrane</keyword>
<dbReference type="Proteomes" id="UP000611554">
    <property type="component" value="Unassembled WGS sequence"/>
</dbReference>
<proteinExistence type="predicted"/>
<keyword evidence="4" id="KW-0472">Membrane</keyword>
<evidence type="ECO:0000256" key="1">
    <source>
        <dbReference type="ARBA" id="ARBA00004167"/>
    </source>
</evidence>
<keyword evidence="6" id="KW-1185">Reference proteome</keyword>
<organism evidence="5 6">
    <name type="scientific">Streptosporangium pseudovulgare</name>
    <dbReference type="NCBI Taxonomy" id="35765"/>
    <lineage>
        <taxon>Bacteria</taxon>
        <taxon>Bacillati</taxon>
        <taxon>Actinomycetota</taxon>
        <taxon>Actinomycetes</taxon>
        <taxon>Streptosporangiales</taxon>
        <taxon>Streptosporangiaceae</taxon>
        <taxon>Streptosporangium</taxon>
    </lineage>
</organism>
<evidence type="ECO:0000313" key="5">
    <source>
        <dbReference type="EMBL" id="GGP79250.1"/>
    </source>
</evidence>
<sequence>MWAGLVAGACADASRSVVPEVLSCAVMRCLPPIGAGPRRPAAAARRTVLAVVACLTACAAAAPYGTTARAASATTPHAATRVAPATAPYGTVGRTVSAGSPSLGRGGPAVTSCPEPPLVDGGIPRGREYLTAVVKCLNRSWSGHFARAGLRFRAPAVRFYEEPAERVCGVPWPTGAAAFYCTEKATVVFPLTGDWIEGRTDLYPLKVAAHEYGHHLQSLTGFRARYEARARADRARRAELNRRYELQADCLSGVFLGSVRDSLSRTAPDWAALSQAIRAAGDDGDDGPRTHGTGAHRVHWFDRGLRTVSPAACDTWAAPPSAVS</sequence>
<comment type="caution">
    <text evidence="5">The sequence shown here is derived from an EMBL/GenBank/DDBJ whole genome shotgun (WGS) entry which is preliminary data.</text>
</comment>
<gene>
    <name evidence="5" type="ORF">GCM10010140_04650</name>
</gene>
<accession>A0ABQ2QHE0</accession>
<comment type="subcellular location">
    <subcellularLocation>
        <location evidence="1">Membrane</location>
        <topology evidence="1">Single-pass membrane protein</topology>
    </subcellularLocation>
</comment>
<keyword evidence="3" id="KW-1133">Transmembrane helix</keyword>
<dbReference type="Pfam" id="PF04228">
    <property type="entry name" value="Zn_peptidase"/>
    <property type="match status" value="1"/>
</dbReference>